<reference evidence="1 2" key="1">
    <citation type="journal article" date="2024" name="J Genomics">
        <title>Draft genome sequencing and assembly of Favolaschia claudopus CIRM-BRFM 2984 isolated from oak limbs.</title>
        <authorList>
            <person name="Navarro D."/>
            <person name="Drula E."/>
            <person name="Chaduli D."/>
            <person name="Cazenave R."/>
            <person name="Ahrendt S."/>
            <person name="Wang J."/>
            <person name="Lipzen A."/>
            <person name="Daum C."/>
            <person name="Barry K."/>
            <person name="Grigoriev I.V."/>
            <person name="Favel A."/>
            <person name="Rosso M.N."/>
            <person name="Martin F."/>
        </authorList>
    </citation>
    <scope>NUCLEOTIDE SEQUENCE [LARGE SCALE GENOMIC DNA]</scope>
    <source>
        <strain evidence="1 2">CIRM-BRFM 2984</strain>
    </source>
</reference>
<comment type="caution">
    <text evidence="1">The sequence shown here is derived from an EMBL/GenBank/DDBJ whole genome shotgun (WGS) entry which is preliminary data.</text>
</comment>
<accession>A0AAW0CR36</accession>
<dbReference type="Proteomes" id="UP001362999">
    <property type="component" value="Unassembled WGS sequence"/>
</dbReference>
<keyword evidence="2" id="KW-1185">Reference proteome</keyword>
<protein>
    <submittedName>
        <fullName evidence="1">Uncharacterized protein</fullName>
    </submittedName>
</protein>
<proteinExistence type="predicted"/>
<organism evidence="1 2">
    <name type="scientific">Favolaschia claudopus</name>
    <dbReference type="NCBI Taxonomy" id="2862362"/>
    <lineage>
        <taxon>Eukaryota</taxon>
        <taxon>Fungi</taxon>
        <taxon>Dikarya</taxon>
        <taxon>Basidiomycota</taxon>
        <taxon>Agaricomycotina</taxon>
        <taxon>Agaricomycetes</taxon>
        <taxon>Agaricomycetidae</taxon>
        <taxon>Agaricales</taxon>
        <taxon>Marasmiineae</taxon>
        <taxon>Mycenaceae</taxon>
        <taxon>Favolaschia</taxon>
    </lineage>
</organism>
<dbReference type="EMBL" id="JAWWNJ010000014">
    <property type="protein sequence ID" value="KAK7041193.1"/>
    <property type="molecule type" value="Genomic_DNA"/>
</dbReference>
<dbReference type="AlphaFoldDB" id="A0AAW0CR36"/>
<gene>
    <name evidence="1" type="ORF">R3P38DRAFT_2768564</name>
</gene>
<evidence type="ECO:0000313" key="2">
    <source>
        <dbReference type="Proteomes" id="UP001362999"/>
    </source>
</evidence>
<evidence type="ECO:0000313" key="1">
    <source>
        <dbReference type="EMBL" id="KAK7041193.1"/>
    </source>
</evidence>
<name>A0AAW0CR36_9AGAR</name>
<sequence>MSFMHFLLFHSTRAPQDILSAKLPPARHRPSARLARSARHLKNVPVRHYFSPNTSAVLNSVSSRLSKLPLSSPSLKRTASNTDPAPKLKIAKMGDVNMPDDLLNHIVSTKYIDYPALGWTAELVKFNQTEDIVDHIVKNPDTTLAAVILASDFLVRTVRHVVDIAVAIPKVELSSENRVPLGMPWGHIVMGCFRSRGLQ</sequence>